<reference evidence="2 3" key="1">
    <citation type="journal article" date="2015" name="BMC Genomics">
        <title>Gene expression during zombie ant biting behavior reflects the complexity underlying fungal parasitic behavioral manipulation.</title>
        <authorList>
            <person name="de Bekker C."/>
            <person name="Ohm R.A."/>
            <person name="Loreto R.G."/>
            <person name="Sebastian A."/>
            <person name="Albert I."/>
            <person name="Merrow M."/>
            <person name="Brachmann A."/>
            <person name="Hughes D.P."/>
        </authorList>
    </citation>
    <scope>NUCLEOTIDE SEQUENCE [LARGE SCALE GENOMIC DNA]</scope>
    <source>
        <strain evidence="2 3">SC16a</strain>
    </source>
</reference>
<proteinExistence type="predicted"/>
<evidence type="ECO:0008006" key="4">
    <source>
        <dbReference type="Google" id="ProtNLM"/>
    </source>
</evidence>
<evidence type="ECO:0000256" key="1">
    <source>
        <dbReference type="SAM" id="SignalP"/>
    </source>
</evidence>
<name>A0A2A9PGT8_OPHUN</name>
<dbReference type="Proteomes" id="UP000037136">
    <property type="component" value="Unassembled WGS sequence"/>
</dbReference>
<feature type="signal peptide" evidence="1">
    <location>
        <begin position="1"/>
        <end position="21"/>
    </location>
</feature>
<keyword evidence="1" id="KW-0732">Signal</keyword>
<sequence>MNLSIIAQYSLMGVAAAGCLANKTDAADAKIKGCTRHGVGLPRGESGMCPSSGEGCEAFCADLYNEHVRNGGSGEVVGGRSCYYPSDFKGKCKITRPQSGTGGRVTCREGNRAGHSFDCVRGK</sequence>
<comment type="caution">
    <text evidence="2">The sequence shown here is derived from an EMBL/GenBank/DDBJ whole genome shotgun (WGS) entry which is preliminary data.</text>
</comment>
<protein>
    <recommendedName>
        <fullName evidence="4">Secreted protein</fullName>
    </recommendedName>
</protein>
<dbReference type="EMBL" id="LAZP02000142">
    <property type="protein sequence ID" value="PFH60231.1"/>
    <property type="molecule type" value="Genomic_DNA"/>
</dbReference>
<feature type="chain" id="PRO_5012315341" description="Secreted protein" evidence="1">
    <location>
        <begin position="22"/>
        <end position="123"/>
    </location>
</feature>
<dbReference type="AlphaFoldDB" id="A0A2A9PGT8"/>
<evidence type="ECO:0000313" key="3">
    <source>
        <dbReference type="Proteomes" id="UP000037136"/>
    </source>
</evidence>
<keyword evidence="3" id="KW-1185">Reference proteome</keyword>
<evidence type="ECO:0000313" key="2">
    <source>
        <dbReference type="EMBL" id="PFH60231.1"/>
    </source>
</evidence>
<accession>A0A2A9PGT8</accession>
<reference evidence="2 3" key="2">
    <citation type="journal article" date="2017" name="Sci. Rep.">
        <title>Ant-infecting Ophiocordyceps genomes reveal a high diversity of potential behavioral manipulation genes and a possible major role for enterotoxins.</title>
        <authorList>
            <person name="de Bekker C."/>
            <person name="Ohm R.A."/>
            <person name="Evans H.C."/>
            <person name="Brachmann A."/>
            <person name="Hughes D.P."/>
        </authorList>
    </citation>
    <scope>NUCLEOTIDE SEQUENCE [LARGE SCALE GENOMIC DNA]</scope>
    <source>
        <strain evidence="2 3">SC16a</strain>
    </source>
</reference>
<gene>
    <name evidence="2" type="ORF">XA68_11296</name>
</gene>
<organism evidence="2 3">
    <name type="scientific">Ophiocordyceps unilateralis</name>
    <name type="common">Zombie-ant fungus</name>
    <name type="synonym">Torrubia unilateralis</name>
    <dbReference type="NCBI Taxonomy" id="268505"/>
    <lineage>
        <taxon>Eukaryota</taxon>
        <taxon>Fungi</taxon>
        <taxon>Dikarya</taxon>
        <taxon>Ascomycota</taxon>
        <taxon>Pezizomycotina</taxon>
        <taxon>Sordariomycetes</taxon>
        <taxon>Hypocreomycetidae</taxon>
        <taxon>Hypocreales</taxon>
        <taxon>Ophiocordycipitaceae</taxon>
        <taxon>Ophiocordyceps</taxon>
    </lineage>
</organism>